<feature type="region of interest" description="Disordered" evidence="1">
    <location>
        <begin position="196"/>
        <end position="221"/>
    </location>
</feature>
<keyword evidence="4" id="KW-1185">Reference proteome</keyword>
<dbReference type="InterPro" id="IPR002999">
    <property type="entry name" value="Tudor"/>
</dbReference>
<feature type="domain" description="Tudor" evidence="2">
    <location>
        <begin position="1"/>
        <end position="49"/>
    </location>
</feature>
<feature type="domain" description="Tudor" evidence="2">
    <location>
        <begin position="141"/>
        <end position="198"/>
    </location>
</feature>
<sequence length="265" mass="31196">MAYFKDDKAWYPARILAKKTLGYLVQYDDDQFIQTVPKKYLKSRLKNGQIECIFVFVYEPRKRDEEDDNINQTASRTIYYPLTNFKRQRCTSDVTSLHTSDWVEQRPRRFSARLQVPAKQMGNYRFPSSFRKQKDSTKTEDIFEIGSDVMAFFKDGLTWYPAKVLARKLTGYLIQYNDDRYMEIVPDKFLRLMEPSKDQTEKGASTTSEARQIKIHKGRKKKKSRTDVLNIKKKLSKLAQKYLPTLEMTSNGIQQRLLAENHLGI</sequence>
<dbReference type="CDD" id="cd04508">
    <property type="entry name" value="Tudor_SF"/>
    <property type="match status" value="2"/>
</dbReference>
<dbReference type="SMART" id="SM00333">
    <property type="entry name" value="TUDOR"/>
    <property type="match status" value="2"/>
</dbReference>
<dbReference type="Proteomes" id="UP000507470">
    <property type="component" value="Unassembled WGS sequence"/>
</dbReference>
<dbReference type="EMBL" id="CACVKT020003176">
    <property type="protein sequence ID" value="CAC5382058.1"/>
    <property type="molecule type" value="Genomic_DNA"/>
</dbReference>
<evidence type="ECO:0000313" key="3">
    <source>
        <dbReference type="EMBL" id="CAC5382058.1"/>
    </source>
</evidence>
<reference evidence="3 4" key="1">
    <citation type="submission" date="2020-06" db="EMBL/GenBank/DDBJ databases">
        <authorList>
            <person name="Li R."/>
            <person name="Bekaert M."/>
        </authorList>
    </citation>
    <scope>NUCLEOTIDE SEQUENCE [LARGE SCALE GENOMIC DNA]</scope>
    <source>
        <strain evidence="4">wild</strain>
    </source>
</reference>
<evidence type="ECO:0000259" key="2">
    <source>
        <dbReference type="SMART" id="SM00333"/>
    </source>
</evidence>
<evidence type="ECO:0000256" key="1">
    <source>
        <dbReference type="SAM" id="MobiDB-lite"/>
    </source>
</evidence>
<evidence type="ECO:0000313" key="4">
    <source>
        <dbReference type="Proteomes" id="UP000507470"/>
    </source>
</evidence>
<dbReference type="AlphaFoldDB" id="A0A6J8BDQ3"/>
<accession>A0A6J8BDQ3</accession>
<gene>
    <name evidence="3" type="ORF">MCOR_17919</name>
</gene>
<name>A0A6J8BDQ3_MYTCO</name>
<protein>
    <recommendedName>
        <fullName evidence="2">Tudor domain-containing protein</fullName>
    </recommendedName>
</protein>
<proteinExistence type="predicted"/>
<organism evidence="3 4">
    <name type="scientific">Mytilus coruscus</name>
    <name type="common">Sea mussel</name>
    <dbReference type="NCBI Taxonomy" id="42192"/>
    <lineage>
        <taxon>Eukaryota</taxon>
        <taxon>Metazoa</taxon>
        <taxon>Spiralia</taxon>
        <taxon>Lophotrochozoa</taxon>
        <taxon>Mollusca</taxon>
        <taxon>Bivalvia</taxon>
        <taxon>Autobranchia</taxon>
        <taxon>Pteriomorphia</taxon>
        <taxon>Mytilida</taxon>
        <taxon>Mytiloidea</taxon>
        <taxon>Mytilidae</taxon>
        <taxon>Mytilinae</taxon>
        <taxon>Mytilus</taxon>
    </lineage>
</organism>